<accession>A0A7G7GEK3</accession>
<dbReference type="KEGG" id="aswu:HUW51_23825"/>
<dbReference type="RefSeq" id="WP_185272076.1">
    <property type="nucleotide sequence ID" value="NZ_CP055156.1"/>
</dbReference>
<reference evidence="1 2" key="1">
    <citation type="journal article" date="2018" name="Int. J. Syst. Evol. Microbiol.">
        <title>Adhaeribacter swui sp. nov., isolated from wet mud.</title>
        <authorList>
            <person name="Kim D.U."/>
            <person name="Kim K.W."/>
            <person name="Kang M.S."/>
            <person name="Kim J.Y."/>
            <person name="Jang J.H."/>
            <person name="Kim M.K."/>
        </authorList>
    </citation>
    <scope>NUCLEOTIDE SEQUENCE [LARGE SCALE GENOMIC DNA]</scope>
    <source>
        <strain evidence="1 2">KCTC 52873</strain>
    </source>
</reference>
<organism evidence="1 2">
    <name type="scientific">Adhaeribacter swui</name>
    <dbReference type="NCBI Taxonomy" id="2086471"/>
    <lineage>
        <taxon>Bacteria</taxon>
        <taxon>Pseudomonadati</taxon>
        <taxon>Bacteroidota</taxon>
        <taxon>Cytophagia</taxon>
        <taxon>Cytophagales</taxon>
        <taxon>Hymenobacteraceae</taxon>
        <taxon>Adhaeribacter</taxon>
    </lineage>
</organism>
<proteinExistence type="predicted"/>
<gene>
    <name evidence="1" type="ORF">HUW51_23825</name>
</gene>
<protein>
    <submittedName>
        <fullName evidence="1">Uncharacterized protein</fullName>
    </submittedName>
</protein>
<name>A0A7G7GEK3_9BACT</name>
<dbReference type="Proteomes" id="UP000515237">
    <property type="component" value="Chromosome"/>
</dbReference>
<evidence type="ECO:0000313" key="1">
    <source>
        <dbReference type="EMBL" id="QNF35587.1"/>
    </source>
</evidence>
<sequence>MIDLSATDAKNLVKSVKKNWLFVQEINAVPASGSGWNEDYQPANKFLYFSEIVAADNKLTPVSSLN</sequence>
<dbReference type="AlphaFoldDB" id="A0A7G7GEK3"/>
<keyword evidence="2" id="KW-1185">Reference proteome</keyword>
<dbReference type="EMBL" id="CP055156">
    <property type="protein sequence ID" value="QNF35587.1"/>
    <property type="molecule type" value="Genomic_DNA"/>
</dbReference>
<evidence type="ECO:0000313" key="2">
    <source>
        <dbReference type="Proteomes" id="UP000515237"/>
    </source>
</evidence>